<dbReference type="EMBL" id="CZAP01000002">
    <property type="protein sequence ID" value="CUO99450.1"/>
    <property type="molecule type" value="Genomic_DNA"/>
</dbReference>
<keyword evidence="4" id="KW-0732">Signal</keyword>
<evidence type="ECO:0000256" key="1">
    <source>
        <dbReference type="ARBA" id="ARBA00004613"/>
    </source>
</evidence>
<evidence type="ECO:0000256" key="4">
    <source>
        <dbReference type="SAM" id="SignalP"/>
    </source>
</evidence>
<evidence type="ECO:0000256" key="3">
    <source>
        <dbReference type="ARBA" id="ARBA00023026"/>
    </source>
</evidence>
<dbReference type="Gene3D" id="2.180.10.10">
    <property type="entry name" value="RHS repeat-associated core"/>
    <property type="match status" value="1"/>
</dbReference>
<feature type="chain" id="PRO_5008025403" evidence="4">
    <location>
        <begin position="23"/>
        <end position="956"/>
    </location>
</feature>
<dbReference type="Pfam" id="PF03534">
    <property type="entry name" value="SpvB"/>
    <property type="match status" value="1"/>
</dbReference>
<accession>A0A174JQL3</accession>
<dbReference type="RefSeq" id="WP_055298663.1">
    <property type="nucleotide sequence ID" value="NZ_CAXSXH010000006.1"/>
</dbReference>
<sequence>MNYLLKYKLIAFCMLWCPVLMAQTQATFSINETIQTPQTQSFVRYGNNPVNLYTGTTGVSIPVYTYKDNDFEIPISLEYASSGLVANHQTGILGQGWYLNTGGVITRTVVGIPDENFTNAMAGYYDYHRSVPVDEKQTNPLLRGKSFHDMTIIDEPFAYLYNPSVPSSSMYESTPDIFQFNFMGYQGSFQFDVNKKICIYNTNTARDNFRIKVSNFQNRPISSFEITTNDGYKYIFGGDQSGLYDRECNIVENTAEQTVISWQLTKIIAPNGRKVSLKYRSGDYMNRGIVKNIMPSSDYKIVSTQSGGSATYYESSTVSQFPTYLESILVEDVCRIQLDYTAKEPEKYGTDRDLRDLPSLLKLSSVTVNSLSPSLEQILHCDLGYKYTGQNKTLFLKEVNFGEGKIYKMKYIGVDDSPSLAAFPLNNTCAVDHWGYYNGKLLTSINNFIPSTTTDKKDKEVITSEQREADPMYSQLGMLKRISYPTGGYTMYEYEGNTYSRRAMDQINIRSVAVDKQAGGVRIKTISDYTETGECNRREFTYQNSDGTSSGILLKMPRYRLDYTIIISNRLYYINRGNAQDMSTYSLEGPHIEYARIVEKKSDGSMTEYKYKNSFDLFIGDNTQVDAQDLTFIPNQRINSSNSGMARFLLSRLHSNAYKRGLLESLCTTINGETIYSEEYSYLNPEGKKYPTPGYQTALILNVKTAGDVFYIDQINAVNKAQIGRKTTKEYINGNVFTTQKEYKFESSCGRLNCVATTLSNGDILRERIEYPEDMKTPTDIEKMMVDSFLTSMPVRKALTIQKKPNIWLETLETVISGEYNKYKKYGKLIKLEEVRKTAYDQLPQWKDFNLDFVDSDFRNDTYDSWGNLTQQTAKDGSVTSYTWGYNNRYPVTIEKSGLKTRYEYKPLIGMTSVTDIRGIKTYYEYDKAGRLQCVKDNDKNVIARYDYHYSSENNN</sequence>
<evidence type="ECO:0000256" key="2">
    <source>
        <dbReference type="ARBA" id="ARBA00022525"/>
    </source>
</evidence>
<reference evidence="5 6" key="1">
    <citation type="submission" date="2015-09" db="EMBL/GenBank/DDBJ databases">
        <authorList>
            <consortium name="Pathogen Informatics"/>
        </authorList>
    </citation>
    <scope>NUCLEOTIDE SEQUENCE [LARGE SCALE GENOMIC DNA]</scope>
    <source>
        <strain evidence="5 6">2789STDY5834899</strain>
    </source>
</reference>
<evidence type="ECO:0000313" key="6">
    <source>
        <dbReference type="Proteomes" id="UP000095576"/>
    </source>
</evidence>
<comment type="subcellular location">
    <subcellularLocation>
        <location evidence="1">Secreted</location>
    </subcellularLocation>
</comment>
<keyword evidence="3" id="KW-0843">Virulence</keyword>
<evidence type="ECO:0000313" key="5">
    <source>
        <dbReference type="EMBL" id="CUO99450.1"/>
    </source>
</evidence>
<protein>
    <submittedName>
        <fullName evidence="5">YD repeat protein</fullName>
    </submittedName>
</protein>
<dbReference type="NCBIfam" id="TIGR01643">
    <property type="entry name" value="YD_repeat_2x"/>
    <property type="match status" value="1"/>
</dbReference>
<dbReference type="InterPro" id="IPR006530">
    <property type="entry name" value="YD"/>
</dbReference>
<dbReference type="GO" id="GO:0005576">
    <property type="term" value="C:extracellular region"/>
    <property type="evidence" value="ECO:0007669"/>
    <property type="project" value="UniProtKB-SubCell"/>
</dbReference>
<proteinExistence type="predicted"/>
<dbReference type="InterPro" id="IPR003284">
    <property type="entry name" value="Sal_SpvB"/>
</dbReference>
<gene>
    <name evidence="5" type="ORF">ERS852511_00780</name>
</gene>
<feature type="signal peptide" evidence="4">
    <location>
        <begin position="1"/>
        <end position="22"/>
    </location>
</feature>
<dbReference type="AlphaFoldDB" id="A0A174JQL3"/>
<name>A0A174JQL3_BACT4</name>
<organism evidence="5 6">
    <name type="scientific">Bacteroides thetaiotaomicron</name>
    <dbReference type="NCBI Taxonomy" id="818"/>
    <lineage>
        <taxon>Bacteria</taxon>
        <taxon>Pseudomonadati</taxon>
        <taxon>Bacteroidota</taxon>
        <taxon>Bacteroidia</taxon>
        <taxon>Bacteroidales</taxon>
        <taxon>Bacteroidaceae</taxon>
        <taxon>Bacteroides</taxon>
    </lineage>
</organism>
<dbReference type="Proteomes" id="UP000095576">
    <property type="component" value="Unassembled WGS sequence"/>
</dbReference>
<keyword evidence="2" id="KW-0964">Secreted</keyword>
<dbReference type="GO" id="GO:0005737">
    <property type="term" value="C:cytoplasm"/>
    <property type="evidence" value="ECO:0007669"/>
    <property type="project" value="InterPro"/>
</dbReference>